<reference evidence="1 2" key="1">
    <citation type="journal article" date="2014" name="Int. J. Syst. Evol. Microbiol.">
        <title>Arthrobacter pityocampae sp. nov., isolated from Thaumetopoea pityocampa (Lep., Thaumetopoeidae).</title>
        <authorList>
            <person name="Ince I.A."/>
            <person name="Demirbag Z."/>
            <person name="Kati H."/>
        </authorList>
    </citation>
    <scope>NUCLEOTIDE SEQUENCE [LARGE SCALE GENOMIC DNA]</scope>
    <source>
        <strain evidence="1 2">Tp2</strain>
    </source>
</reference>
<dbReference type="InterPro" id="IPR023204">
    <property type="entry name" value="SP1917_dom_sf"/>
</dbReference>
<gene>
    <name evidence="1" type="ORF">C4K88_00105</name>
</gene>
<protein>
    <submittedName>
        <fullName evidence="1">DUF2200 domain-containing protein</fullName>
    </submittedName>
</protein>
<dbReference type="OrthoDB" id="3192540at2"/>
<dbReference type="EMBL" id="PRKW01000001">
    <property type="protein sequence ID" value="PPB50365.1"/>
    <property type="molecule type" value="Genomic_DNA"/>
</dbReference>
<proteinExistence type="predicted"/>
<dbReference type="PIRSF" id="PIRSF033199">
    <property type="entry name" value="UCP033199"/>
    <property type="match status" value="1"/>
</dbReference>
<keyword evidence="2" id="KW-1185">Reference proteome</keyword>
<dbReference type="Pfam" id="PF09966">
    <property type="entry name" value="DUF2200"/>
    <property type="match status" value="1"/>
</dbReference>
<dbReference type="RefSeq" id="WP_104119640.1">
    <property type="nucleotide sequence ID" value="NZ_PRKW01000001.1"/>
</dbReference>
<organism evidence="1 2">
    <name type="scientific">Arthrobacter pityocampae</name>
    <dbReference type="NCBI Taxonomy" id="547334"/>
    <lineage>
        <taxon>Bacteria</taxon>
        <taxon>Bacillati</taxon>
        <taxon>Actinomycetota</taxon>
        <taxon>Actinomycetes</taxon>
        <taxon>Micrococcales</taxon>
        <taxon>Micrococcaceae</taxon>
        <taxon>Arthrobacter</taxon>
    </lineage>
</organism>
<sequence>MKTDEKTLTRVYRMPFSAVYPHYVTKVERKGRTKAELHQVITWLTGFTDADLERHLARETSFEAFFADAHLNSNAPLITGVVCGVRVEDIDDPVMQKVRYLDKLVDELARGKTIEKILRS</sequence>
<name>A0A2S5J0P4_9MICC</name>
<dbReference type="Gene3D" id="1.10.8.290">
    <property type="entry name" value="uncharacterized protein sp1917 domain"/>
    <property type="match status" value="1"/>
</dbReference>
<evidence type="ECO:0000313" key="2">
    <source>
        <dbReference type="Proteomes" id="UP000239297"/>
    </source>
</evidence>
<comment type="caution">
    <text evidence="1">The sequence shown here is derived from an EMBL/GenBank/DDBJ whole genome shotgun (WGS) entry which is preliminary data.</text>
</comment>
<accession>A0A2S5J0P4</accession>
<evidence type="ECO:0000313" key="1">
    <source>
        <dbReference type="EMBL" id="PPB50365.1"/>
    </source>
</evidence>
<dbReference type="Proteomes" id="UP000239297">
    <property type="component" value="Unassembled WGS sequence"/>
</dbReference>
<dbReference type="InterPro" id="IPR014580">
    <property type="entry name" value="UCP033199"/>
</dbReference>
<dbReference type="AlphaFoldDB" id="A0A2S5J0P4"/>